<dbReference type="EMBL" id="JARVCO010000012">
    <property type="protein sequence ID" value="MDZ8120321.1"/>
    <property type="molecule type" value="Genomic_DNA"/>
</dbReference>
<keyword evidence="2" id="KW-1185">Reference proteome</keyword>
<name>A0ABU5N1I8_9BACT</name>
<evidence type="ECO:0000313" key="2">
    <source>
        <dbReference type="Proteomes" id="UP001290861"/>
    </source>
</evidence>
<reference evidence="1 2" key="1">
    <citation type="journal article" date="2024" name="Appl. Environ. Microbiol.">
        <title>Pontiella agarivorans sp. nov., a novel marine anaerobic bacterium capable of degrading macroalgal polysaccharides and fixing nitrogen.</title>
        <authorList>
            <person name="Liu N."/>
            <person name="Kivenson V."/>
            <person name="Peng X."/>
            <person name="Cui Z."/>
            <person name="Lankiewicz T.S."/>
            <person name="Gosselin K.M."/>
            <person name="English C.J."/>
            <person name="Blair E.M."/>
            <person name="O'Malley M.A."/>
            <person name="Valentine D.L."/>
        </authorList>
    </citation>
    <scope>NUCLEOTIDE SEQUENCE [LARGE SCALE GENOMIC DNA]</scope>
    <source>
        <strain evidence="1 2">NLcol2</strain>
    </source>
</reference>
<evidence type="ECO:0000313" key="1">
    <source>
        <dbReference type="EMBL" id="MDZ8120321.1"/>
    </source>
</evidence>
<sequence>MKIIGVIFGLIAILGTLLGIASLSEATMGIGIIAASAVAAIFSRISQADAHHLEQKKKIQELQTEMYEVKRILAHVHKVKVD</sequence>
<proteinExistence type="predicted"/>
<dbReference type="Proteomes" id="UP001290861">
    <property type="component" value="Unassembled WGS sequence"/>
</dbReference>
<organism evidence="1 2">
    <name type="scientific">Pontiella agarivorans</name>
    <dbReference type="NCBI Taxonomy" id="3038953"/>
    <lineage>
        <taxon>Bacteria</taxon>
        <taxon>Pseudomonadati</taxon>
        <taxon>Kiritimatiellota</taxon>
        <taxon>Kiritimatiellia</taxon>
        <taxon>Kiritimatiellales</taxon>
        <taxon>Pontiellaceae</taxon>
        <taxon>Pontiella</taxon>
    </lineage>
</organism>
<accession>A0ABU5N1I8</accession>
<protein>
    <submittedName>
        <fullName evidence="1">Uncharacterized protein</fullName>
    </submittedName>
</protein>
<dbReference type="RefSeq" id="WP_322610095.1">
    <property type="nucleotide sequence ID" value="NZ_JARVCO010000012.1"/>
</dbReference>
<gene>
    <name evidence="1" type="ORF">P9H32_16945</name>
</gene>
<comment type="caution">
    <text evidence="1">The sequence shown here is derived from an EMBL/GenBank/DDBJ whole genome shotgun (WGS) entry which is preliminary data.</text>
</comment>